<name>A0ACC2UTB3_9FUNG</name>
<gene>
    <name evidence="1" type="ORF">DSO57_1007283</name>
</gene>
<keyword evidence="2" id="KW-1185">Reference proteome</keyword>
<evidence type="ECO:0000313" key="1">
    <source>
        <dbReference type="EMBL" id="KAJ9089991.1"/>
    </source>
</evidence>
<dbReference type="Proteomes" id="UP001165960">
    <property type="component" value="Unassembled WGS sequence"/>
</dbReference>
<reference evidence="1" key="1">
    <citation type="submission" date="2022-04" db="EMBL/GenBank/DDBJ databases">
        <title>Genome of the entomopathogenic fungus Entomophthora muscae.</title>
        <authorList>
            <person name="Elya C."/>
            <person name="Lovett B.R."/>
            <person name="Lee E."/>
            <person name="Macias A.M."/>
            <person name="Hajek A.E."/>
            <person name="De Bivort B.L."/>
            <person name="Kasson M.T."/>
            <person name="De Fine Licht H.H."/>
            <person name="Stajich J.E."/>
        </authorList>
    </citation>
    <scope>NUCLEOTIDE SEQUENCE</scope>
    <source>
        <strain evidence="1">Berkeley</strain>
    </source>
</reference>
<organism evidence="1 2">
    <name type="scientific">Entomophthora muscae</name>
    <dbReference type="NCBI Taxonomy" id="34485"/>
    <lineage>
        <taxon>Eukaryota</taxon>
        <taxon>Fungi</taxon>
        <taxon>Fungi incertae sedis</taxon>
        <taxon>Zoopagomycota</taxon>
        <taxon>Entomophthoromycotina</taxon>
        <taxon>Entomophthoromycetes</taxon>
        <taxon>Entomophthorales</taxon>
        <taxon>Entomophthoraceae</taxon>
        <taxon>Entomophthora</taxon>
    </lineage>
</organism>
<accession>A0ACC2UTB3</accession>
<evidence type="ECO:0000313" key="2">
    <source>
        <dbReference type="Proteomes" id="UP001165960"/>
    </source>
</evidence>
<sequence>MELVFKIFVLEDLKTECLKLNHLKHLHIYGETNQEAILVSLHPVIIKLDSLYVDFYPYYIMDNFELYCGLKMLMMPLGEAEYIDTAEEFARISFDIVLVSSEHPIISAKSPLERMNRWLCCTDHSIDYFLKLSNANEFEGRHQFIDRGEKFANLLQGIYYFTESPEEIVRFTELTNFVEHCLIINYDRSDDRFSFTPFINAPSLDIKITTPHKFQISDDVQFQATKLSLSVNREDFPIFFSWASICFPHLQHFYVNNEISEMPPLSKNAFPCLVHFYTRFRQPESFWIDLTSAAPNLLYIHTDTIQGGVLEFEMLKPLLQVMPYININRHNGSIYQMYNFIKYILN</sequence>
<dbReference type="EMBL" id="QTSX02000021">
    <property type="protein sequence ID" value="KAJ9089991.1"/>
    <property type="molecule type" value="Genomic_DNA"/>
</dbReference>
<protein>
    <submittedName>
        <fullName evidence="1">Uncharacterized protein</fullName>
    </submittedName>
</protein>
<comment type="caution">
    <text evidence="1">The sequence shown here is derived from an EMBL/GenBank/DDBJ whole genome shotgun (WGS) entry which is preliminary data.</text>
</comment>
<proteinExistence type="predicted"/>